<feature type="domain" description="Probable transposase IS891/IS1136/IS1341" evidence="8">
    <location>
        <begin position="224"/>
        <end position="338"/>
    </location>
</feature>
<evidence type="ECO:0000256" key="5">
    <source>
        <dbReference type="ARBA" id="ARBA00023125"/>
    </source>
</evidence>
<comment type="caution">
    <text evidence="11">The sequence shown here is derived from an EMBL/GenBank/DDBJ whole genome shotgun (WGS) entry which is preliminary data.</text>
</comment>
<keyword evidence="3" id="KW-0479">Metal-binding</keyword>
<gene>
    <name evidence="11" type="primary">tnpB</name>
    <name evidence="11" type="ORF">AB0H72_19215</name>
</gene>
<evidence type="ECO:0000313" key="12">
    <source>
        <dbReference type="Proteomes" id="UP001551658"/>
    </source>
</evidence>
<keyword evidence="11" id="KW-0255">Endonuclease</keyword>
<evidence type="ECO:0000313" key="11">
    <source>
        <dbReference type="EMBL" id="MEV0364826.1"/>
    </source>
</evidence>
<feature type="domain" description="Transposase putative helix-turn-helix" evidence="10">
    <location>
        <begin position="13"/>
        <end position="46"/>
    </location>
</feature>
<keyword evidence="6" id="KW-0233">DNA recombination</keyword>
<dbReference type="InterPro" id="IPR053470">
    <property type="entry name" value="RNA-guided_DNA_endonuclease"/>
</dbReference>
<dbReference type="NCBIfam" id="NF038280">
    <property type="entry name" value="IS607_TnpB"/>
    <property type="match status" value="1"/>
</dbReference>
<proteinExistence type="inferred from homology"/>
<keyword evidence="12" id="KW-1185">Reference proteome</keyword>
<evidence type="ECO:0000259" key="8">
    <source>
        <dbReference type="Pfam" id="PF01385"/>
    </source>
</evidence>
<keyword evidence="5" id="KW-0238">DNA-binding</keyword>
<dbReference type="Pfam" id="PF07282">
    <property type="entry name" value="Cas12f1-like_TNB"/>
    <property type="match status" value="1"/>
</dbReference>
<dbReference type="Pfam" id="PF12323">
    <property type="entry name" value="HTH_OrfB_IS605"/>
    <property type="match status" value="1"/>
</dbReference>
<name>A0ABV3FAT8_9NOCA</name>
<dbReference type="GO" id="GO:0004519">
    <property type="term" value="F:endonuclease activity"/>
    <property type="evidence" value="ECO:0007669"/>
    <property type="project" value="UniProtKB-KW"/>
</dbReference>
<evidence type="ECO:0000256" key="3">
    <source>
        <dbReference type="ARBA" id="ARBA00022723"/>
    </source>
</evidence>
<feature type="domain" description="Cas12f1-like TNB" evidence="9">
    <location>
        <begin position="358"/>
        <end position="423"/>
    </location>
</feature>
<dbReference type="EMBL" id="JBFAIH010000011">
    <property type="protein sequence ID" value="MEV0364826.1"/>
    <property type="molecule type" value="Genomic_DNA"/>
</dbReference>
<keyword evidence="2" id="KW-0815">Transposition</keyword>
<dbReference type="Proteomes" id="UP001551658">
    <property type="component" value="Unassembled WGS sequence"/>
</dbReference>
<dbReference type="NCBIfam" id="NF040570">
    <property type="entry name" value="guided_TnpB"/>
    <property type="match status" value="1"/>
</dbReference>
<evidence type="ECO:0000256" key="6">
    <source>
        <dbReference type="ARBA" id="ARBA00023172"/>
    </source>
</evidence>
<evidence type="ECO:0000256" key="2">
    <source>
        <dbReference type="ARBA" id="ARBA00022578"/>
    </source>
</evidence>
<dbReference type="InterPro" id="IPR010095">
    <property type="entry name" value="Cas12f1-like_TNB"/>
</dbReference>
<evidence type="ECO:0000259" key="10">
    <source>
        <dbReference type="Pfam" id="PF12323"/>
    </source>
</evidence>
<feature type="region of interest" description="Disordered" evidence="7">
    <location>
        <begin position="454"/>
        <end position="497"/>
    </location>
</feature>
<evidence type="ECO:0000256" key="1">
    <source>
        <dbReference type="ARBA" id="ARBA00008761"/>
    </source>
</evidence>
<feature type="region of interest" description="Disordered" evidence="7">
    <location>
        <begin position="257"/>
        <end position="294"/>
    </location>
</feature>
<dbReference type="InterPro" id="IPR021027">
    <property type="entry name" value="Transposase_put_HTH"/>
</dbReference>
<feature type="compositionally biased region" description="Basic residues" evidence="7">
    <location>
        <begin position="260"/>
        <end position="271"/>
    </location>
</feature>
<evidence type="ECO:0000256" key="7">
    <source>
        <dbReference type="SAM" id="MobiDB-lite"/>
    </source>
</evidence>
<keyword evidence="11" id="KW-0378">Hydrolase</keyword>
<feature type="compositionally biased region" description="Basic residues" evidence="7">
    <location>
        <begin position="472"/>
        <end position="482"/>
    </location>
</feature>
<evidence type="ECO:0000259" key="9">
    <source>
        <dbReference type="Pfam" id="PF07282"/>
    </source>
</evidence>
<keyword evidence="4" id="KW-0862">Zinc</keyword>
<protein>
    <submittedName>
        <fullName evidence="11">IS607 family element RNA-guided endonuclease TnpB</fullName>
    </submittedName>
</protein>
<organism evidence="11 12">
    <name type="scientific">Nocardia fusca</name>
    <dbReference type="NCBI Taxonomy" id="941183"/>
    <lineage>
        <taxon>Bacteria</taxon>
        <taxon>Bacillati</taxon>
        <taxon>Actinomycetota</taxon>
        <taxon>Actinomycetes</taxon>
        <taxon>Mycobacteriales</taxon>
        <taxon>Nocardiaceae</taxon>
        <taxon>Nocardia</taxon>
    </lineage>
</organism>
<comment type="similarity">
    <text evidence="1">In the C-terminal section; belongs to the transposase 35 family.</text>
</comment>
<reference evidence="11 12" key="1">
    <citation type="submission" date="2024-06" db="EMBL/GenBank/DDBJ databases">
        <title>The Natural Products Discovery Center: Release of the First 8490 Sequenced Strains for Exploring Actinobacteria Biosynthetic Diversity.</title>
        <authorList>
            <person name="Kalkreuter E."/>
            <person name="Kautsar S.A."/>
            <person name="Yang D."/>
            <person name="Bader C.D."/>
            <person name="Teijaro C.N."/>
            <person name="Fluegel L."/>
            <person name="Davis C.M."/>
            <person name="Simpson J.R."/>
            <person name="Lauterbach L."/>
            <person name="Steele A.D."/>
            <person name="Gui C."/>
            <person name="Meng S."/>
            <person name="Li G."/>
            <person name="Viehrig K."/>
            <person name="Ye F."/>
            <person name="Su P."/>
            <person name="Kiefer A.F."/>
            <person name="Nichols A."/>
            <person name="Cepeda A.J."/>
            <person name="Yan W."/>
            <person name="Fan B."/>
            <person name="Jiang Y."/>
            <person name="Adhikari A."/>
            <person name="Zheng C.-J."/>
            <person name="Schuster L."/>
            <person name="Cowan T.M."/>
            <person name="Smanski M.J."/>
            <person name="Chevrette M.G."/>
            <person name="De Carvalho L.P.S."/>
            <person name="Shen B."/>
        </authorList>
    </citation>
    <scope>NUCLEOTIDE SEQUENCE [LARGE SCALE GENOMIC DNA]</scope>
    <source>
        <strain evidence="11 12">NPDC050671</strain>
    </source>
</reference>
<dbReference type="RefSeq" id="WP_357980398.1">
    <property type="nucleotide sequence ID" value="NZ_JBFAIH010000011.1"/>
</dbReference>
<accession>A0ABV3FAT8</accession>
<evidence type="ECO:0000256" key="4">
    <source>
        <dbReference type="ARBA" id="ARBA00022833"/>
    </source>
</evidence>
<dbReference type="InterPro" id="IPR001959">
    <property type="entry name" value="Transposase"/>
</dbReference>
<keyword evidence="11" id="KW-0540">Nuclease</keyword>
<sequence>MGRFEVPEGWVAQAYRFALDPTPGQERVFRSHAGGARKAHNTMLGLVKAVMDQRAAERSYGVAEDGLTPSLNWSLAGLRKEWNTRKDDVAPWWRENSKEAYNTGLDALARGLDAWHKSRKGERAGKAVGFPKFKSARSRRSVRFTTGTIRVETDRHHVTLPRVGTIRTHESTRKLARRIDAGTARILSATIAQDSTGRWFCSFQTVVQRAVSIPGHVGAGAPLVGVDVGVKADALLVVGTPDGREIGRFPAPKASALVQSRKRALQRKAARRQGPYDPSTKRKRQPSNRWQRTQRRINQIDARAAAVRRDVLHKATTALAQRHRVITVETLNASGMRSVGGNRKKGLNRALADAALAEIRRMLAYKTQWYGSILVEADRYYPSSKTCSDCGRRKPNLSLSDRTYVCDHCGLMMDRDLNAAINLARLGEPLGVNRVPPGVARWQDVEPPVRPTLRKQATQAAVKRLPRTSSRWIRRGPPHRKTRLPDERARSRLLTRR</sequence>
<dbReference type="NCBIfam" id="TIGR01766">
    <property type="entry name" value="IS200/IS605 family accessory protein TnpB-like domain"/>
    <property type="match status" value="1"/>
</dbReference>
<dbReference type="Pfam" id="PF01385">
    <property type="entry name" value="OrfB_IS605"/>
    <property type="match status" value="1"/>
</dbReference>